<dbReference type="Gene3D" id="3.40.190.10">
    <property type="entry name" value="Periplasmic binding protein-like II"/>
    <property type="match status" value="1"/>
</dbReference>
<keyword evidence="4" id="KW-1185">Reference proteome</keyword>
<dbReference type="PANTHER" id="PTHR42928">
    <property type="entry name" value="TRICARBOXYLATE-BINDING PROTEIN"/>
    <property type="match status" value="1"/>
</dbReference>
<dbReference type="EMBL" id="SACL01000005">
    <property type="protein sequence ID" value="RVT95579.1"/>
    <property type="molecule type" value="Genomic_DNA"/>
</dbReference>
<sequence>MTTRRTLLGAMGAAVAAPAVAQERFPSRPIRLFVPWTGGTSSDVQLRSVSEGASAILGQPIVIENRPGAGGTLHCQALASAAPDGYTLGQIHLSVVRRPFMVRQPQWDAVRDYSHIIRLAGWMYGVAIRNDGPWQNWREFVAAAKAAPGTLSYATSGIGTTNHLAMEELLGKEGIEMLHVPYRASSEGVTGVLSRQVHSIADASSWKPMVEDRQMRALNVWTENRVPSLPDVPTLKELGHDMVVTSPYGLSGPRGMDPGRVKLIHDAFHTALMSEAHQRVLNQFDMPRQYLNTEQFADFIATRAEYERAMVNRLNIRLD</sequence>
<comment type="caution">
    <text evidence="3">The sequence shown here is derived from an EMBL/GenBank/DDBJ whole genome shotgun (WGS) entry which is preliminary data.</text>
</comment>
<dbReference type="OrthoDB" id="9780943at2"/>
<gene>
    <name evidence="3" type="ORF">EOD42_15340</name>
</gene>
<dbReference type="CDD" id="cd07012">
    <property type="entry name" value="PBP2_Bug_TTT"/>
    <property type="match status" value="1"/>
</dbReference>
<dbReference type="InterPro" id="IPR042100">
    <property type="entry name" value="Bug_dom1"/>
</dbReference>
<organism evidence="3 4">
    <name type="scientific">Rhodovarius crocodyli</name>
    <dbReference type="NCBI Taxonomy" id="1979269"/>
    <lineage>
        <taxon>Bacteria</taxon>
        <taxon>Pseudomonadati</taxon>
        <taxon>Pseudomonadota</taxon>
        <taxon>Alphaproteobacteria</taxon>
        <taxon>Acetobacterales</taxon>
        <taxon>Roseomonadaceae</taxon>
        <taxon>Rhodovarius</taxon>
    </lineage>
</organism>
<protein>
    <submittedName>
        <fullName evidence="3">Tripartite tricarboxylate transporter substrate binding protein</fullName>
    </submittedName>
</protein>
<keyword evidence="2" id="KW-0732">Signal</keyword>
<dbReference type="PANTHER" id="PTHR42928:SF5">
    <property type="entry name" value="BLR1237 PROTEIN"/>
    <property type="match status" value="1"/>
</dbReference>
<proteinExistence type="inferred from homology"/>
<dbReference type="RefSeq" id="WP_127788437.1">
    <property type="nucleotide sequence ID" value="NZ_SACL01000005.1"/>
</dbReference>
<feature type="signal peptide" evidence="2">
    <location>
        <begin position="1"/>
        <end position="21"/>
    </location>
</feature>
<dbReference type="PIRSF" id="PIRSF017082">
    <property type="entry name" value="YflP"/>
    <property type="match status" value="1"/>
</dbReference>
<evidence type="ECO:0000256" key="2">
    <source>
        <dbReference type="SAM" id="SignalP"/>
    </source>
</evidence>
<evidence type="ECO:0000256" key="1">
    <source>
        <dbReference type="ARBA" id="ARBA00006987"/>
    </source>
</evidence>
<dbReference type="Pfam" id="PF03401">
    <property type="entry name" value="TctC"/>
    <property type="match status" value="1"/>
</dbReference>
<dbReference type="AlphaFoldDB" id="A0A437MD53"/>
<name>A0A437MD53_9PROT</name>
<evidence type="ECO:0000313" key="4">
    <source>
        <dbReference type="Proteomes" id="UP000282957"/>
    </source>
</evidence>
<comment type="similarity">
    <text evidence="1">Belongs to the UPF0065 (bug) family.</text>
</comment>
<evidence type="ECO:0000313" key="3">
    <source>
        <dbReference type="EMBL" id="RVT95579.1"/>
    </source>
</evidence>
<reference evidence="3 4" key="1">
    <citation type="submission" date="2019-01" db="EMBL/GenBank/DDBJ databases">
        <authorList>
            <person name="Chen W.-M."/>
        </authorList>
    </citation>
    <scope>NUCLEOTIDE SEQUENCE [LARGE SCALE GENOMIC DNA]</scope>
    <source>
        <strain evidence="3 4">CCP-6</strain>
    </source>
</reference>
<dbReference type="Gene3D" id="3.40.190.150">
    <property type="entry name" value="Bordetella uptake gene, domain 1"/>
    <property type="match status" value="1"/>
</dbReference>
<accession>A0A437MD53</accession>
<dbReference type="Proteomes" id="UP000282957">
    <property type="component" value="Unassembled WGS sequence"/>
</dbReference>
<dbReference type="InterPro" id="IPR005064">
    <property type="entry name" value="BUG"/>
</dbReference>
<feature type="chain" id="PRO_5019298949" evidence="2">
    <location>
        <begin position="22"/>
        <end position="319"/>
    </location>
</feature>